<dbReference type="Proteomes" id="UP000070422">
    <property type="component" value="Unassembled WGS sequence"/>
</dbReference>
<organism evidence="2 3">
    <name type="scientific">Aerococcus christensenii</name>
    <dbReference type="NCBI Taxonomy" id="87541"/>
    <lineage>
        <taxon>Bacteria</taxon>
        <taxon>Bacillati</taxon>
        <taxon>Bacillota</taxon>
        <taxon>Bacilli</taxon>
        <taxon>Lactobacillales</taxon>
        <taxon>Aerococcaceae</taxon>
        <taxon>Aerococcus</taxon>
    </lineage>
</organism>
<dbReference type="RefSeq" id="WP_060936996.1">
    <property type="nucleotide sequence ID" value="NZ_JASOZP010000030.1"/>
</dbReference>
<evidence type="ECO:0000313" key="2">
    <source>
        <dbReference type="EMBL" id="KXB35048.1"/>
    </source>
</evidence>
<name>A0A133XVS4_9LACT</name>
<comment type="caution">
    <text evidence="2">The sequence shown here is derived from an EMBL/GenBank/DDBJ whole genome shotgun (WGS) entry which is preliminary data.</text>
</comment>
<sequence length="292" mass="33974">MRNFFKKEKSDLKQPLKKKTKENQMSAFYKKAFIFFGLGSMLLFLSPLVTGTEYSIDPTPIGKLQPITDKIQVKFVKAVYNPENQLFRIDFEIQTDVNNPTLVNLDYDAYAKIIGNTKKSIPGEIIQVNQKYLVIFFNQIPKDYEAIGITLKPSYIESDIVNDPHMKDRKVFTNFLQKDIPEDSSLMVESTHTYQKDWISAKQENLNDEIQKQEKKIRISRIKIENAKKTLADTKSDTNLMTDDEVREYARGKQSLQNSIAQEEGNIKKAEEALDKLKERMDHYEKEKQLLK</sequence>
<protein>
    <submittedName>
        <fullName evidence="2">Uncharacterized protein</fullName>
    </submittedName>
</protein>
<gene>
    <name evidence="2" type="ORF">HMPREF3187_01212</name>
</gene>
<evidence type="ECO:0000256" key="1">
    <source>
        <dbReference type="SAM" id="Coils"/>
    </source>
</evidence>
<dbReference type="PATRIC" id="fig|87541.4.peg.1205"/>
<feature type="coiled-coil region" evidence="1">
    <location>
        <begin position="196"/>
        <end position="287"/>
    </location>
</feature>
<reference evidence="2 3" key="1">
    <citation type="submission" date="2016-01" db="EMBL/GenBank/DDBJ databases">
        <authorList>
            <person name="Oliw E.H."/>
        </authorList>
    </citation>
    <scope>NUCLEOTIDE SEQUENCE [LARGE SCALE GENOMIC DNA]</scope>
    <source>
        <strain evidence="2 3">KA00635</strain>
    </source>
</reference>
<dbReference type="AlphaFoldDB" id="A0A133XVS4"/>
<accession>A0A133XVS4</accession>
<keyword evidence="1" id="KW-0175">Coiled coil</keyword>
<evidence type="ECO:0000313" key="3">
    <source>
        <dbReference type="Proteomes" id="UP000070422"/>
    </source>
</evidence>
<proteinExistence type="predicted"/>
<dbReference type="EMBL" id="LSCQ01000067">
    <property type="protein sequence ID" value="KXB35048.1"/>
    <property type="molecule type" value="Genomic_DNA"/>
</dbReference>